<dbReference type="PANTHER" id="PTHR37984:SF5">
    <property type="entry name" value="PROTEIN NYNRIN-LIKE"/>
    <property type="match status" value="1"/>
</dbReference>
<dbReference type="InterPro" id="IPR043502">
    <property type="entry name" value="DNA/RNA_pol_sf"/>
</dbReference>
<keyword evidence="5" id="KW-0378">Hydrolase</keyword>
<proteinExistence type="predicted"/>
<dbReference type="GO" id="GO:0016787">
    <property type="term" value="F:hydrolase activity"/>
    <property type="evidence" value="ECO:0007669"/>
    <property type="project" value="UniProtKB-KW"/>
</dbReference>
<dbReference type="Gene3D" id="3.10.20.370">
    <property type="match status" value="1"/>
</dbReference>
<evidence type="ECO:0000256" key="2">
    <source>
        <dbReference type="ARBA" id="ARBA00022695"/>
    </source>
</evidence>
<evidence type="ECO:0000256" key="5">
    <source>
        <dbReference type="ARBA" id="ARBA00022801"/>
    </source>
</evidence>
<dbReference type="GO" id="GO:0004519">
    <property type="term" value="F:endonuclease activity"/>
    <property type="evidence" value="ECO:0007669"/>
    <property type="project" value="UniProtKB-KW"/>
</dbReference>
<evidence type="ECO:0000256" key="3">
    <source>
        <dbReference type="ARBA" id="ARBA00022722"/>
    </source>
</evidence>
<dbReference type="Gene3D" id="3.30.420.10">
    <property type="entry name" value="Ribonuclease H-like superfamily/Ribonuclease H"/>
    <property type="match status" value="1"/>
</dbReference>
<keyword evidence="3" id="KW-0540">Nuclease</keyword>
<dbReference type="Pfam" id="PF17917">
    <property type="entry name" value="RT_RNaseH"/>
    <property type="match status" value="1"/>
</dbReference>
<dbReference type="PANTHER" id="PTHR37984">
    <property type="entry name" value="PROTEIN CBG26694"/>
    <property type="match status" value="1"/>
</dbReference>
<dbReference type="InterPro" id="IPR041373">
    <property type="entry name" value="RT_RNaseH"/>
</dbReference>
<dbReference type="GO" id="GO:0003676">
    <property type="term" value="F:nucleic acid binding"/>
    <property type="evidence" value="ECO:0007669"/>
    <property type="project" value="InterPro"/>
</dbReference>
<keyword evidence="2" id="KW-0548">Nucleotidyltransferase</keyword>
<evidence type="ECO:0000256" key="6">
    <source>
        <dbReference type="ARBA" id="ARBA00022918"/>
    </source>
</evidence>
<keyword evidence="9" id="KW-1185">Reference proteome</keyword>
<keyword evidence="4" id="KW-0255">Endonuclease</keyword>
<evidence type="ECO:0000259" key="7">
    <source>
        <dbReference type="Pfam" id="PF17917"/>
    </source>
</evidence>
<dbReference type="GO" id="GO:0003964">
    <property type="term" value="F:RNA-directed DNA polymerase activity"/>
    <property type="evidence" value="ECO:0007669"/>
    <property type="project" value="UniProtKB-KW"/>
</dbReference>
<dbReference type="Proteomes" id="UP000735302">
    <property type="component" value="Unassembled WGS sequence"/>
</dbReference>
<accession>A0AAV4BD86</accession>
<reference evidence="8 9" key="1">
    <citation type="journal article" date="2021" name="Elife">
        <title>Chloroplast acquisition without the gene transfer in kleptoplastic sea slugs, Plakobranchus ocellatus.</title>
        <authorList>
            <person name="Maeda T."/>
            <person name="Takahashi S."/>
            <person name="Yoshida T."/>
            <person name="Shimamura S."/>
            <person name="Takaki Y."/>
            <person name="Nagai Y."/>
            <person name="Toyoda A."/>
            <person name="Suzuki Y."/>
            <person name="Arimoto A."/>
            <person name="Ishii H."/>
            <person name="Satoh N."/>
            <person name="Nishiyama T."/>
            <person name="Hasebe M."/>
            <person name="Maruyama T."/>
            <person name="Minagawa J."/>
            <person name="Obokata J."/>
            <person name="Shigenobu S."/>
        </authorList>
    </citation>
    <scope>NUCLEOTIDE SEQUENCE [LARGE SCALE GENOMIC DNA]</scope>
</reference>
<sequence length="272" mass="31062">MAAVTTIDHESPLVVETDASDIAIAAILHQNGRPVAFFSRTLNQSERKHSSVEKEAYAIVEALRKWRHYLIGRHFQLVTDQKSVAFMYGNSPKGKIKNDKIQRWRIEMSCYNYDVVYRPGKENDAADAFSRSYCSSLGINTESLRELHDTLSHPGITRMAHFVKSKNLPYSLEEVKKICLDCKTCRELKPSFYKPANSNLIKATQPLEHLSVDFKGPLLSSSRNRYLLTIIDEYSRFPFAFPQTCLPCSPVLGDQDVKMGDFQRIWGVYCRA</sequence>
<comment type="caution">
    <text evidence="8">The sequence shown here is derived from an EMBL/GenBank/DDBJ whole genome shotgun (WGS) entry which is preliminary data.</text>
</comment>
<organism evidence="8 9">
    <name type="scientific">Plakobranchus ocellatus</name>
    <dbReference type="NCBI Taxonomy" id="259542"/>
    <lineage>
        <taxon>Eukaryota</taxon>
        <taxon>Metazoa</taxon>
        <taxon>Spiralia</taxon>
        <taxon>Lophotrochozoa</taxon>
        <taxon>Mollusca</taxon>
        <taxon>Gastropoda</taxon>
        <taxon>Heterobranchia</taxon>
        <taxon>Euthyneura</taxon>
        <taxon>Panpulmonata</taxon>
        <taxon>Sacoglossa</taxon>
        <taxon>Placobranchoidea</taxon>
        <taxon>Plakobranchidae</taxon>
        <taxon>Plakobranchus</taxon>
    </lineage>
</organism>
<feature type="domain" description="Reverse transcriptase RNase H-like" evidence="7">
    <location>
        <begin position="8"/>
        <end position="111"/>
    </location>
</feature>
<evidence type="ECO:0000256" key="4">
    <source>
        <dbReference type="ARBA" id="ARBA00022759"/>
    </source>
</evidence>
<dbReference type="InterPro" id="IPR012337">
    <property type="entry name" value="RNaseH-like_sf"/>
</dbReference>
<dbReference type="AlphaFoldDB" id="A0AAV4BD86"/>
<evidence type="ECO:0000313" key="8">
    <source>
        <dbReference type="EMBL" id="GFO16304.1"/>
    </source>
</evidence>
<dbReference type="InterPro" id="IPR050951">
    <property type="entry name" value="Retrovirus_Pol_polyprotein"/>
</dbReference>
<evidence type="ECO:0000313" key="9">
    <source>
        <dbReference type="Proteomes" id="UP000735302"/>
    </source>
</evidence>
<protein>
    <submittedName>
        <fullName evidence="8">Retrovirus-related pol polyprotein from transposon 17.6</fullName>
    </submittedName>
</protein>
<dbReference type="SUPFAM" id="SSF56672">
    <property type="entry name" value="DNA/RNA polymerases"/>
    <property type="match status" value="1"/>
</dbReference>
<gene>
    <name evidence="8" type="ORF">PoB_004280900</name>
</gene>
<keyword evidence="1" id="KW-0808">Transferase</keyword>
<dbReference type="InterPro" id="IPR036397">
    <property type="entry name" value="RNaseH_sf"/>
</dbReference>
<evidence type="ECO:0000256" key="1">
    <source>
        <dbReference type="ARBA" id="ARBA00022679"/>
    </source>
</evidence>
<dbReference type="FunFam" id="3.10.20.370:FF:000001">
    <property type="entry name" value="Retrovirus-related Pol polyprotein from transposon 17.6-like protein"/>
    <property type="match status" value="1"/>
</dbReference>
<dbReference type="SUPFAM" id="SSF53098">
    <property type="entry name" value="Ribonuclease H-like"/>
    <property type="match status" value="1"/>
</dbReference>
<keyword evidence="6" id="KW-0695">RNA-directed DNA polymerase</keyword>
<name>A0AAV4BD86_9GAST</name>
<dbReference type="CDD" id="cd09274">
    <property type="entry name" value="RNase_HI_RT_Ty3"/>
    <property type="match status" value="1"/>
</dbReference>
<dbReference type="EMBL" id="BLXT01004656">
    <property type="protein sequence ID" value="GFO16304.1"/>
    <property type="molecule type" value="Genomic_DNA"/>
</dbReference>